<sequence>MRADLFSRSTASGRLLGVALIALAATGCKTEKDPDQPTLLGAPPTTAYLGVEYYYNWGAYGGESILDYSLTNAPSWLALEDTSNKARQGIIMRGVPGLSGGNRGEADLGQTENIEIVTTDGRMAGFQPFDIEVKRNVVTLDGANLKEGESQASEDESEERCAVPEMDAGTYSYELQKFTDEGAPDGTESVTYPTKRAYVKVNLDQPSVTEVKIAFELRSDFDPTACDNPENDPPPEHQDCRYSRANTGTVIIGEDLIALSEELNHPVDKEGNPLEYIEYDMTGDTVTSGVVTLKPGITECYIPFEVVDDLIPEPTEVATMVLTEVRQGIASLGNGSVEVKANISIEDNEPLLSIETVNGGSRDTINTETTREYRAILTGDRKTLFRAKLTRIGELTGVVEDETFEIVEKNAQGTYDPIEELVFPLEQDEITFGVRALVYNNLQDELDDNAAPIGVDVNYQAGRAGYARGESETLLRLNLNRLIEPLVWSDGFMATDVSLGHEGRVFVAGYLPGNNQVQVRIYDQAGTELQIVEVTDPAIALQPSDVFLDVGVRTVTENNNRVNRYEIAVAFSSDQAEPGAPVGGSDAVTALFHYDGASGNYLPSWTGNNIFRIGTPADDSVRWVGINGTTGYVLVGGETLGAWNTGAYQGGTDSFLARIDTAENAGALEPTLAWTRQVGSSGDETVVGGSSQGSLALLFGASPMTLDGLGNVGPYFFNGNTGESPTVHQVGEDSSESLGDGLYGGAGVVLVGDAPYSYRFREAQPEDAGTENAEDEIIRSRLDNRAGFVLGFNTSGEPLSAYTVDDAGDLSNEFLTSGVRFDGDIVVSGNTNGSFVEGQAAPVTGTESILARVDTSESGVAFRNWRRQLAFEGLDILDLENYRDDEVVALVNRNGERMLLVFSPEGELLTPITP</sequence>
<dbReference type="AlphaFoldDB" id="A0A833NAF1"/>
<keyword evidence="1" id="KW-0732">Signal</keyword>
<proteinExistence type="predicted"/>
<feature type="chain" id="PRO_5032623702" evidence="1">
    <location>
        <begin position="25"/>
        <end position="914"/>
    </location>
</feature>
<dbReference type="RefSeq" id="WP_153740161.1">
    <property type="nucleotide sequence ID" value="NZ_WBMP01000003.1"/>
</dbReference>
<dbReference type="SUPFAM" id="SSF141072">
    <property type="entry name" value="CalX-like"/>
    <property type="match status" value="1"/>
</dbReference>
<name>A0A833NAF1_MARNT</name>
<dbReference type="PROSITE" id="PS51257">
    <property type="entry name" value="PROKAR_LIPOPROTEIN"/>
    <property type="match status" value="1"/>
</dbReference>
<evidence type="ECO:0000313" key="2">
    <source>
        <dbReference type="EMBL" id="KAE8546757.1"/>
    </source>
</evidence>
<comment type="caution">
    <text evidence="2">The sequence shown here is derived from an EMBL/GenBank/DDBJ whole genome shotgun (WGS) entry which is preliminary data.</text>
</comment>
<protein>
    <submittedName>
        <fullName evidence="2">Uncharacterized protein</fullName>
    </submittedName>
</protein>
<organism evidence="2 3">
    <name type="scientific">Marinobacter nauticus</name>
    <name type="common">Marinobacter hydrocarbonoclasticus</name>
    <name type="synonym">Marinobacter aquaeolei</name>
    <dbReference type="NCBI Taxonomy" id="2743"/>
    <lineage>
        <taxon>Bacteria</taxon>
        <taxon>Pseudomonadati</taxon>
        <taxon>Pseudomonadota</taxon>
        <taxon>Gammaproteobacteria</taxon>
        <taxon>Pseudomonadales</taxon>
        <taxon>Marinobacteraceae</taxon>
        <taxon>Marinobacter</taxon>
    </lineage>
</organism>
<evidence type="ECO:0000256" key="1">
    <source>
        <dbReference type="SAM" id="SignalP"/>
    </source>
</evidence>
<feature type="signal peptide" evidence="1">
    <location>
        <begin position="1"/>
        <end position="24"/>
    </location>
</feature>
<accession>A0A833NAF1</accession>
<dbReference type="Proteomes" id="UP000469950">
    <property type="component" value="Unassembled WGS sequence"/>
</dbReference>
<reference evidence="2 3" key="1">
    <citation type="submission" date="2019-10" db="EMBL/GenBank/DDBJ databases">
        <title>Draft genome sequence of Marinobacter hydrocarbonoclasticus NCT7M from the microbiome of the marine copepod.</title>
        <authorList>
            <person name="Nuttall R."/>
            <person name="Sharma G."/>
            <person name="Moisander P."/>
        </authorList>
    </citation>
    <scope>NUCLEOTIDE SEQUENCE [LARGE SCALE GENOMIC DNA]</scope>
    <source>
        <strain evidence="2 3">NCT7M</strain>
    </source>
</reference>
<evidence type="ECO:0000313" key="3">
    <source>
        <dbReference type="Proteomes" id="UP000469950"/>
    </source>
</evidence>
<gene>
    <name evidence="2" type="ORF">F6453_0998</name>
</gene>
<dbReference type="EMBL" id="WBMP01000003">
    <property type="protein sequence ID" value="KAE8546757.1"/>
    <property type="molecule type" value="Genomic_DNA"/>
</dbReference>
<dbReference type="InterPro" id="IPR038081">
    <property type="entry name" value="CalX-like_sf"/>
</dbReference>
<dbReference type="Gene3D" id="2.60.40.2030">
    <property type="match status" value="1"/>
</dbReference>